<evidence type="ECO:0000313" key="3">
    <source>
        <dbReference type="EMBL" id="RYU95664.1"/>
    </source>
</evidence>
<comment type="similarity">
    <text evidence="1">Belongs to the iron/ascorbate-dependent oxidoreductase family.</text>
</comment>
<feature type="domain" description="Fe2OG dioxygenase" evidence="2">
    <location>
        <begin position="123"/>
        <end position="236"/>
    </location>
</feature>
<gene>
    <name evidence="3" type="ORF">EWM59_11160</name>
</gene>
<dbReference type="Pfam" id="PF09859">
    <property type="entry name" value="Oxygenase-NA"/>
    <property type="match status" value="1"/>
</dbReference>
<accession>A0A4Q5M0G1</accession>
<dbReference type="OrthoDB" id="9781972at2"/>
<proteinExistence type="inferred from homology"/>
<keyword evidence="1" id="KW-0408">Iron</keyword>
<dbReference type="GO" id="GO:0016491">
    <property type="term" value="F:oxidoreductase activity"/>
    <property type="evidence" value="ECO:0007669"/>
    <property type="project" value="UniProtKB-KW"/>
</dbReference>
<comment type="caution">
    <text evidence="3">The sequence shown here is derived from an EMBL/GenBank/DDBJ whole genome shotgun (WGS) entry which is preliminary data.</text>
</comment>
<dbReference type="RefSeq" id="WP_130021055.1">
    <property type="nucleotide sequence ID" value="NZ_SEWF01000013.1"/>
</dbReference>
<dbReference type="InterPro" id="IPR005123">
    <property type="entry name" value="Oxoglu/Fe-dep_dioxygenase_dom"/>
</dbReference>
<evidence type="ECO:0000259" key="2">
    <source>
        <dbReference type="PROSITE" id="PS51471"/>
    </source>
</evidence>
<sequence length="237" mass="27434">MSATITQHIENLDWSLHTESLNKKGYAVLPEILSDQQCKQLATSYNDNTLYRSTIDMKRYQFGSGEYKYFKYPLPDIITQLRQSIYPYLAAIANDWMSKLSIQQRFPEQLEALLEKCHQAGQIRPTPLILKYHTGDWNALHQDLYGKVYFPFQIVFFLTQAQVDYTGGELVMVENRPRMQSKPIVLQPDRGEAVIFTTNFRPVLGAKGYYRTSMRHGVSEVRSGERINLGIIFHDAQ</sequence>
<evidence type="ECO:0000256" key="1">
    <source>
        <dbReference type="RuleBase" id="RU003682"/>
    </source>
</evidence>
<keyword evidence="1" id="KW-0560">Oxidoreductase</keyword>
<keyword evidence="4" id="KW-1185">Reference proteome</keyword>
<reference evidence="3 4" key="1">
    <citation type="submission" date="2019-02" db="EMBL/GenBank/DDBJ databases">
        <title>Bacterial novel species Emticicia sp. 17J42-9 isolated from soil.</title>
        <authorList>
            <person name="Jung H.-Y."/>
        </authorList>
    </citation>
    <scope>NUCLEOTIDE SEQUENCE [LARGE SCALE GENOMIC DNA]</scope>
    <source>
        <strain evidence="3 4">17J42-9</strain>
    </source>
</reference>
<dbReference type="PROSITE" id="PS51471">
    <property type="entry name" value="FE2OG_OXY"/>
    <property type="match status" value="1"/>
</dbReference>
<name>A0A4Q5M0G1_9BACT</name>
<dbReference type="Proteomes" id="UP000293162">
    <property type="component" value="Unassembled WGS sequence"/>
</dbReference>
<dbReference type="AlphaFoldDB" id="A0A4Q5M0G1"/>
<evidence type="ECO:0000313" key="4">
    <source>
        <dbReference type="Proteomes" id="UP000293162"/>
    </source>
</evidence>
<organism evidence="3 4">
    <name type="scientific">Emticicia agri</name>
    <dbReference type="NCBI Taxonomy" id="2492393"/>
    <lineage>
        <taxon>Bacteria</taxon>
        <taxon>Pseudomonadati</taxon>
        <taxon>Bacteroidota</taxon>
        <taxon>Cytophagia</taxon>
        <taxon>Cytophagales</taxon>
        <taxon>Leadbetterellaceae</taxon>
        <taxon>Emticicia</taxon>
    </lineage>
</organism>
<protein>
    <submittedName>
        <fullName evidence="3">Prolyl 4-hydroxylase subunit alpha</fullName>
    </submittedName>
</protein>
<keyword evidence="1" id="KW-0479">Metal-binding</keyword>
<dbReference type="EMBL" id="SEWF01000013">
    <property type="protein sequence ID" value="RYU95664.1"/>
    <property type="molecule type" value="Genomic_DNA"/>
</dbReference>
<dbReference type="InterPro" id="IPR018655">
    <property type="entry name" value="DUF2086"/>
</dbReference>
<dbReference type="Gene3D" id="2.60.120.620">
    <property type="entry name" value="q2cbj1_9rhob like domain"/>
    <property type="match status" value="1"/>
</dbReference>
<dbReference type="GO" id="GO:0046872">
    <property type="term" value="F:metal ion binding"/>
    <property type="evidence" value="ECO:0007669"/>
    <property type="project" value="UniProtKB-KW"/>
</dbReference>